<evidence type="ECO:0000313" key="3">
    <source>
        <dbReference type="Proteomes" id="UP000321223"/>
    </source>
</evidence>
<sequence>MAARVGIMADSTELLRIEQLLIPLIWHWLSLLV</sequence>
<gene>
    <name evidence="1" type="ORF">MAE30S32_46450</name>
    <name evidence="2" type="ORF">MAE30S32_46460</name>
</gene>
<evidence type="ECO:0000313" key="2">
    <source>
        <dbReference type="EMBL" id="GCA95994.1"/>
    </source>
</evidence>
<accession>A0A510PR89</accession>
<dbReference type="AlphaFoldDB" id="A0A510PR89"/>
<dbReference type="EMBL" id="BHVU01000552">
    <property type="protein sequence ID" value="GCA95993.1"/>
    <property type="molecule type" value="Genomic_DNA"/>
</dbReference>
<comment type="caution">
    <text evidence="1">The sequence shown here is derived from an EMBL/GenBank/DDBJ whole genome shotgun (WGS) entry which is preliminary data.</text>
</comment>
<proteinExistence type="predicted"/>
<protein>
    <submittedName>
        <fullName evidence="1">Uncharacterized protein</fullName>
    </submittedName>
</protein>
<dbReference type="EMBL" id="BHVU01000552">
    <property type="protein sequence ID" value="GCA95994.1"/>
    <property type="molecule type" value="Genomic_DNA"/>
</dbReference>
<name>A0A510PR89_MICAE</name>
<dbReference type="Proteomes" id="UP000321223">
    <property type="component" value="Unassembled WGS sequence"/>
</dbReference>
<organism evidence="1 3">
    <name type="scientific">Microcystis aeruginosa 11-30S32</name>
    <dbReference type="NCBI Taxonomy" id="2358142"/>
    <lineage>
        <taxon>Bacteria</taxon>
        <taxon>Bacillati</taxon>
        <taxon>Cyanobacteriota</taxon>
        <taxon>Cyanophyceae</taxon>
        <taxon>Oscillatoriophycideae</taxon>
        <taxon>Chroococcales</taxon>
        <taxon>Microcystaceae</taxon>
        <taxon>Microcystis</taxon>
    </lineage>
</organism>
<reference evidence="1 3" key="1">
    <citation type="journal article" date="2019" name="Appl. Environ. Microbiol.">
        <title>Co-occurrence of broad and narrow host-range viruses infecting the toxic bloom-forming cyanobacterium Microcystis aeruginosa.</title>
        <authorList>
            <person name="Morimoto D."/>
            <person name="Tominaga K."/>
            <person name="Nishimura Y."/>
            <person name="Yoshida N."/>
            <person name="Kimura S."/>
            <person name="Sako Y."/>
            <person name="Yoshida T."/>
        </authorList>
    </citation>
    <scope>NUCLEOTIDE SEQUENCE [LARGE SCALE GENOMIC DNA]</scope>
    <source>
        <strain evidence="1 3">11-30S32</strain>
    </source>
</reference>
<evidence type="ECO:0000313" key="1">
    <source>
        <dbReference type="EMBL" id="GCA95993.1"/>
    </source>
</evidence>